<dbReference type="EMBL" id="CAWUPB010001157">
    <property type="protein sequence ID" value="CAK7339081.1"/>
    <property type="molecule type" value="Genomic_DNA"/>
</dbReference>
<comment type="caution">
    <text evidence="1">The sequence shown here is derived from an EMBL/GenBank/DDBJ whole genome shotgun (WGS) entry which is preliminary data.</text>
</comment>
<sequence>MTTKKPAKKPICRIKYMEKPMERLLDRLRLGLANLSSPANNMVKADQNFPVKRSVSRTLILQYPSGLSVQSVAKRSAPAFCRYLFSCSDLRRPVCCIGCLIR</sequence>
<dbReference type="AlphaFoldDB" id="A0AAV1RTM3"/>
<reference evidence="1 2" key="1">
    <citation type="submission" date="2024-01" db="EMBL/GenBank/DDBJ databases">
        <authorList>
            <person name="Waweru B."/>
        </authorList>
    </citation>
    <scope>NUCLEOTIDE SEQUENCE [LARGE SCALE GENOMIC DNA]</scope>
</reference>
<dbReference type="Proteomes" id="UP001314170">
    <property type="component" value="Unassembled WGS sequence"/>
</dbReference>
<keyword evidence="2" id="KW-1185">Reference proteome</keyword>
<name>A0AAV1RTM3_9ROSI</name>
<protein>
    <submittedName>
        <fullName evidence="1">Uncharacterized protein</fullName>
    </submittedName>
</protein>
<proteinExistence type="predicted"/>
<evidence type="ECO:0000313" key="1">
    <source>
        <dbReference type="EMBL" id="CAK7339081.1"/>
    </source>
</evidence>
<evidence type="ECO:0000313" key="2">
    <source>
        <dbReference type="Proteomes" id="UP001314170"/>
    </source>
</evidence>
<organism evidence="1 2">
    <name type="scientific">Dovyalis caffra</name>
    <dbReference type="NCBI Taxonomy" id="77055"/>
    <lineage>
        <taxon>Eukaryota</taxon>
        <taxon>Viridiplantae</taxon>
        <taxon>Streptophyta</taxon>
        <taxon>Embryophyta</taxon>
        <taxon>Tracheophyta</taxon>
        <taxon>Spermatophyta</taxon>
        <taxon>Magnoliopsida</taxon>
        <taxon>eudicotyledons</taxon>
        <taxon>Gunneridae</taxon>
        <taxon>Pentapetalae</taxon>
        <taxon>rosids</taxon>
        <taxon>fabids</taxon>
        <taxon>Malpighiales</taxon>
        <taxon>Salicaceae</taxon>
        <taxon>Flacourtieae</taxon>
        <taxon>Dovyalis</taxon>
    </lineage>
</organism>
<gene>
    <name evidence="1" type="ORF">DCAF_LOCUS14129</name>
</gene>
<accession>A0AAV1RTM3</accession>